<evidence type="ECO:0000313" key="3">
    <source>
        <dbReference type="Proteomes" id="UP001142055"/>
    </source>
</evidence>
<dbReference type="EMBL" id="JAPWDV010000002">
    <property type="protein sequence ID" value="KAJ6220562.1"/>
    <property type="molecule type" value="Genomic_DNA"/>
</dbReference>
<sequence length="164" mass="18868">MSRLMVSFPIVAIIFFMFDIDNRLLIQAYDYYGTSNNYPVRNSGYQSGSYRTYARSSKSDVSNRYDGVYYRKRTNYYDGKSRRYRSKYDNYYYKTTSTSNPTTITNPPRPSSTTRQPGSTMTTVSPTTMTPTTMTTTSRTTTFRPSTRPPITSSTPGIFEPVDF</sequence>
<comment type="caution">
    <text evidence="2">The sequence shown here is derived from an EMBL/GenBank/DDBJ whole genome shotgun (WGS) entry which is preliminary data.</text>
</comment>
<evidence type="ECO:0000256" key="1">
    <source>
        <dbReference type="SAM" id="MobiDB-lite"/>
    </source>
</evidence>
<evidence type="ECO:0000313" key="2">
    <source>
        <dbReference type="EMBL" id="KAJ6220562.1"/>
    </source>
</evidence>
<proteinExistence type="predicted"/>
<reference evidence="2" key="1">
    <citation type="submission" date="2022-12" db="EMBL/GenBank/DDBJ databases">
        <title>Genome assemblies of Blomia tropicalis.</title>
        <authorList>
            <person name="Cui Y."/>
        </authorList>
    </citation>
    <scope>NUCLEOTIDE SEQUENCE</scope>
    <source>
        <tissue evidence="2">Adult mites</tissue>
    </source>
</reference>
<dbReference type="Proteomes" id="UP001142055">
    <property type="component" value="Chromosome 2"/>
</dbReference>
<feature type="compositionally biased region" description="Low complexity" evidence="1">
    <location>
        <begin position="95"/>
        <end position="156"/>
    </location>
</feature>
<name>A0A9Q0MAD2_BLOTA</name>
<organism evidence="2 3">
    <name type="scientific">Blomia tropicalis</name>
    <name type="common">Mite</name>
    <dbReference type="NCBI Taxonomy" id="40697"/>
    <lineage>
        <taxon>Eukaryota</taxon>
        <taxon>Metazoa</taxon>
        <taxon>Ecdysozoa</taxon>
        <taxon>Arthropoda</taxon>
        <taxon>Chelicerata</taxon>
        <taxon>Arachnida</taxon>
        <taxon>Acari</taxon>
        <taxon>Acariformes</taxon>
        <taxon>Sarcoptiformes</taxon>
        <taxon>Astigmata</taxon>
        <taxon>Glycyphagoidea</taxon>
        <taxon>Echimyopodidae</taxon>
        <taxon>Blomia</taxon>
    </lineage>
</organism>
<gene>
    <name evidence="2" type="ORF">RDWZM_006374</name>
</gene>
<protein>
    <submittedName>
        <fullName evidence="2">Uncharacterized protein</fullName>
    </submittedName>
</protein>
<accession>A0A9Q0MAD2</accession>
<dbReference type="AlphaFoldDB" id="A0A9Q0MAD2"/>
<keyword evidence="3" id="KW-1185">Reference proteome</keyword>
<feature type="region of interest" description="Disordered" evidence="1">
    <location>
        <begin position="95"/>
        <end position="164"/>
    </location>
</feature>